<comment type="caution">
    <text evidence="1">The sequence shown here is derived from an EMBL/GenBank/DDBJ whole genome shotgun (WGS) entry which is preliminary data.</text>
</comment>
<keyword evidence="2" id="KW-1185">Reference proteome</keyword>
<dbReference type="RefSeq" id="WP_234764094.1">
    <property type="nucleotide sequence ID" value="NZ_JAKEIP010000075.1"/>
</dbReference>
<accession>A0A9X1TTT3</accession>
<evidence type="ECO:0000313" key="2">
    <source>
        <dbReference type="Proteomes" id="UP001139384"/>
    </source>
</evidence>
<organism evidence="1 2">
    <name type="scientific">Streptomyces muensis</name>
    <dbReference type="NCBI Taxonomy" id="1077944"/>
    <lineage>
        <taxon>Bacteria</taxon>
        <taxon>Bacillati</taxon>
        <taxon>Actinomycetota</taxon>
        <taxon>Actinomycetes</taxon>
        <taxon>Kitasatosporales</taxon>
        <taxon>Streptomycetaceae</taxon>
        <taxon>Streptomyces</taxon>
    </lineage>
</organism>
<gene>
    <name evidence="1" type="ORF">L0P92_19610</name>
</gene>
<name>A0A9X1TTT3_STRM4</name>
<dbReference type="Proteomes" id="UP001139384">
    <property type="component" value="Unassembled WGS sequence"/>
</dbReference>
<dbReference type="EMBL" id="JAKEIP010000075">
    <property type="protein sequence ID" value="MCF1595768.1"/>
    <property type="molecule type" value="Genomic_DNA"/>
</dbReference>
<sequence>MAQTPTGLFPVTDPDRQAKGRQKMHGLALYITHVWEAAASTDTTLCRDHGLDVDSERVALEIAPALAAIRTLDLEVLRASLNRAVAQRYLDLQKTDPQGQVVLGVVLPRNADIHLPATLDLHVDRVVGEGDGYRVMPSWQPYDKLPAVVRANRRNQSNRNGTSEPSHTAYRNAVGGHLVIETLLDAFAFFLRCDPTLARRVAGTDDLAYFPLRAYTIHDYERRHPDQPNRAAFGAEVRRLTEDAPPSGAGREILYRLTSDGTAVYCGHTVEPFGLRSVFTESAPQIVRDIRAGYPYVAAATDGTHHAVVADADGRLAADGVALDDYAFAQPCRHPLPQTWLAWWQLTLEDPFWYRKQRHCAGSPRDL</sequence>
<proteinExistence type="predicted"/>
<dbReference type="AlphaFoldDB" id="A0A9X1TTT3"/>
<evidence type="ECO:0000313" key="1">
    <source>
        <dbReference type="EMBL" id="MCF1595768.1"/>
    </source>
</evidence>
<reference evidence="1" key="1">
    <citation type="submission" date="2022-01" db="EMBL/GenBank/DDBJ databases">
        <title>Draft Genome Sequences of Seven Type Strains of the Genus Streptomyces.</title>
        <authorList>
            <person name="Aziz S."/>
            <person name="Coretto E."/>
            <person name="Chronakova A."/>
            <person name="Sproer C."/>
            <person name="Huber K."/>
            <person name="Nouioui I."/>
            <person name="Gross H."/>
        </authorList>
    </citation>
    <scope>NUCLEOTIDE SEQUENCE</scope>
    <source>
        <strain evidence="1">DSM 103493</strain>
    </source>
</reference>
<protein>
    <submittedName>
        <fullName evidence="1">Uncharacterized protein</fullName>
    </submittedName>
</protein>